<evidence type="ECO:0000313" key="2">
    <source>
        <dbReference type="Proteomes" id="UP001295444"/>
    </source>
</evidence>
<sequence>MVPGNDPALLSISRGNVPVDPMDQTFCNIQYKISDALGPLLLILVKAEREGSSHSPSLPTLLASKMEHLKASSRAMLIIAQSCNYISNIHRTRWLRSAGMSDLAPKSHKFPNLVDSFLFSPSAMQEVKGRYKLKKSVPGCKKPFQTKGHSYMATE</sequence>
<keyword evidence="2" id="KW-1185">Reference proteome</keyword>
<dbReference type="Proteomes" id="UP001295444">
    <property type="component" value="Chromosome 01"/>
</dbReference>
<dbReference type="EMBL" id="OW240912">
    <property type="protein sequence ID" value="CAH2223922.1"/>
    <property type="molecule type" value="Genomic_DNA"/>
</dbReference>
<reference evidence="1" key="1">
    <citation type="submission" date="2022-03" db="EMBL/GenBank/DDBJ databases">
        <authorList>
            <person name="Alioto T."/>
            <person name="Alioto T."/>
            <person name="Gomez Garrido J."/>
        </authorList>
    </citation>
    <scope>NUCLEOTIDE SEQUENCE</scope>
</reference>
<dbReference type="AlphaFoldDB" id="A0AAD1R4P1"/>
<organism evidence="1 2">
    <name type="scientific">Pelobates cultripes</name>
    <name type="common">Western spadefoot toad</name>
    <dbReference type="NCBI Taxonomy" id="61616"/>
    <lineage>
        <taxon>Eukaryota</taxon>
        <taxon>Metazoa</taxon>
        <taxon>Chordata</taxon>
        <taxon>Craniata</taxon>
        <taxon>Vertebrata</taxon>
        <taxon>Euteleostomi</taxon>
        <taxon>Amphibia</taxon>
        <taxon>Batrachia</taxon>
        <taxon>Anura</taxon>
        <taxon>Pelobatoidea</taxon>
        <taxon>Pelobatidae</taxon>
        <taxon>Pelobates</taxon>
    </lineage>
</organism>
<proteinExistence type="predicted"/>
<gene>
    <name evidence="1" type="ORF">PECUL_23A027415</name>
</gene>
<evidence type="ECO:0000313" key="1">
    <source>
        <dbReference type="EMBL" id="CAH2223922.1"/>
    </source>
</evidence>
<accession>A0AAD1R4P1</accession>
<protein>
    <submittedName>
        <fullName evidence="1">Uncharacterized protein</fullName>
    </submittedName>
</protein>
<name>A0AAD1R4P1_PELCU</name>